<evidence type="ECO:0000313" key="7">
    <source>
        <dbReference type="Proteomes" id="UP000059188"/>
    </source>
</evidence>
<protein>
    <recommendedName>
        <fullName evidence="5">Peptidase C14 caspase domain-containing protein</fullName>
    </recommendedName>
</protein>
<dbReference type="EMBL" id="LN679101">
    <property type="protein sequence ID" value="CEL55640.1"/>
    <property type="molecule type" value="Genomic_DNA"/>
</dbReference>
<keyword evidence="4" id="KW-0472">Membrane</keyword>
<keyword evidence="4" id="KW-0812">Transmembrane</keyword>
<keyword evidence="2" id="KW-0645">Protease</keyword>
<keyword evidence="1" id="KW-0053">Apoptosis</keyword>
<dbReference type="Proteomes" id="UP000059188">
    <property type="component" value="Unassembled WGS sequence"/>
</dbReference>
<feature type="region of interest" description="Disordered" evidence="3">
    <location>
        <begin position="234"/>
        <end position="265"/>
    </location>
</feature>
<dbReference type="Pfam" id="PF00656">
    <property type="entry name" value="Peptidase_C14"/>
    <property type="match status" value="1"/>
</dbReference>
<dbReference type="AlphaFoldDB" id="A0A0B7FDH4"/>
<organism evidence="6 7">
    <name type="scientific">Thanatephorus cucumeris (strain AG1-IB / isolate 7/3/14)</name>
    <name type="common">Lettuce bottom rot fungus</name>
    <name type="synonym">Rhizoctonia solani</name>
    <dbReference type="NCBI Taxonomy" id="1108050"/>
    <lineage>
        <taxon>Eukaryota</taxon>
        <taxon>Fungi</taxon>
        <taxon>Dikarya</taxon>
        <taxon>Basidiomycota</taxon>
        <taxon>Agaricomycotina</taxon>
        <taxon>Agaricomycetes</taxon>
        <taxon>Cantharellales</taxon>
        <taxon>Ceratobasidiaceae</taxon>
        <taxon>Rhizoctonia</taxon>
        <taxon>Rhizoctonia solani AG-1</taxon>
    </lineage>
</organism>
<feature type="transmembrane region" description="Helical" evidence="4">
    <location>
        <begin position="76"/>
        <end position="97"/>
    </location>
</feature>
<reference evidence="6 7" key="1">
    <citation type="submission" date="2014-11" db="EMBL/GenBank/DDBJ databases">
        <authorList>
            <person name="Wibberg Daniel"/>
        </authorList>
    </citation>
    <scope>NUCLEOTIDE SEQUENCE [LARGE SCALE GENOMIC DNA]</scope>
    <source>
        <strain evidence="6">Rhizoctonia solani AG1-IB 7/3/14</strain>
    </source>
</reference>
<evidence type="ECO:0000313" key="6">
    <source>
        <dbReference type="EMBL" id="CEL55640.1"/>
    </source>
</evidence>
<dbReference type="GO" id="GO:0004197">
    <property type="term" value="F:cysteine-type endopeptidase activity"/>
    <property type="evidence" value="ECO:0007669"/>
    <property type="project" value="InterPro"/>
</dbReference>
<feature type="domain" description="Peptidase C14 caspase" evidence="5">
    <location>
        <begin position="308"/>
        <end position="491"/>
    </location>
</feature>
<keyword evidence="2" id="KW-0788">Thiol protease</keyword>
<dbReference type="InterPro" id="IPR029030">
    <property type="entry name" value="Caspase-like_dom_sf"/>
</dbReference>
<sequence length="615" mass="68086">MPAILPIPSQGTSEFVSCTKAVADASLGQSAIIIEAMTLMCLRVSQQCIAQKPHPTHTPRGTQHHGLTPAVYRNDLLVALIVMLIIFLVIGAIALATQDLRTIDPNRLSEIRTTLCNGTVPLLQTTSSNTGPWGYQAVTDRHISIIATRGPNRPALQPLEPSAFILGEDGDRIAMSPVEGMYDPAQLPMTLTTRPSDVRGRAHAITQKADPISFNEIDLEVAKPQALDPIEQQVPATSNGQTQAQCNQSKSSPVNQTSGLRSHTTPCFKERLSSITKSLTGLTSLRRAKVHILGVGVSWEGNRDGFPALPGPPDDIEWLRKMLAHQENFMYTSLIDDKATLVTIRQALDKMLSVAEESDFLALYFSGHGVEDDSFQLRDLTLLDERVLNQWIVELRSKTSKRNPVYIVFDFCRPGRVRPYIELASGVKVIWACSPTQSALEVRLGSSNNDLPRSCFLMSLILAIDDLSEDSTTSAVGRFTDRMKQLVKVIRGTACTRGKCRLPWRYCGCVICSRGGHCIHDKHEDQLPFQMVSAGGIDENTDFSIFVEYIASSFPLHIKKVANQVSNNHWMLYFNPSYISANRRPFNPRNHRLGLELGIDNTVRNMTTPIMLMKS</sequence>
<keyword evidence="7" id="KW-1185">Reference proteome</keyword>
<dbReference type="Gene3D" id="3.40.50.1460">
    <property type="match status" value="1"/>
</dbReference>
<name>A0A0B7FDH4_THACB</name>
<dbReference type="GO" id="GO:0006915">
    <property type="term" value="P:apoptotic process"/>
    <property type="evidence" value="ECO:0007669"/>
    <property type="project" value="UniProtKB-KW"/>
</dbReference>
<proteinExistence type="predicted"/>
<evidence type="ECO:0000256" key="3">
    <source>
        <dbReference type="SAM" id="MobiDB-lite"/>
    </source>
</evidence>
<evidence type="ECO:0000256" key="1">
    <source>
        <dbReference type="ARBA" id="ARBA00022703"/>
    </source>
</evidence>
<dbReference type="OrthoDB" id="3265812at2759"/>
<keyword evidence="4" id="KW-1133">Transmembrane helix</keyword>
<dbReference type="InterPro" id="IPR011600">
    <property type="entry name" value="Pept_C14_caspase"/>
</dbReference>
<dbReference type="SUPFAM" id="SSF52129">
    <property type="entry name" value="Caspase-like"/>
    <property type="match status" value="1"/>
</dbReference>
<evidence type="ECO:0000259" key="5">
    <source>
        <dbReference type="Pfam" id="PF00656"/>
    </source>
</evidence>
<dbReference type="GO" id="GO:0006508">
    <property type="term" value="P:proteolysis"/>
    <property type="evidence" value="ECO:0007669"/>
    <property type="project" value="InterPro"/>
</dbReference>
<keyword evidence="2" id="KW-0378">Hydrolase</keyword>
<gene>
    <name evidence="6" type="ORF">RSOLAG1IB_01652</name>
</gene>
<accession>A0A0B7FDH4</accession>
<evidence type="ECO:0000256" key="4">
    <source>
        <dbReference type="SAM" id="Phobius"/>
    </source>
</evidence>
<evidence type="ECO:0000256" key="2">
    <source>
        <dbReference type="ARBA" id="ARBA00022807"/>
    </source>
</evidence>